<dbReference type="EMBL" id="BGZK01000041">
    <property type="protein sequence ID" value="GBP10472.1"/>
    <property type="molecule type" value="Genomic_DNA"/>
</dbReference>
<protein>
    <submittedName>
        <fullName evidence="1">Uncharacterized protein</fullName>
    </submittedName>
</protein>
<comment type="caution">
    <text evidence="1">The sequence shown here is derived from an EMBL/GenBank/DDBJ whole genome shotgun (WGS) entry which is preliminary data.</text>
</comment>
<accession>A0A4C1T7T2</accession>
<proteinExistence type="predicted"/>
<evidence type="ECO:0000313" key="1">
    <source>
        <dbReference type="EMBL" id="GBP10472.1"/>
    </source>
</evidence>
<dbReference type="Proteomes" id="UP000299102">
    <property type="component" value="Unassembled WGS sequence"/>
</dbReference>
<reference evidence="1 2" key="1">
    <citation type="journal article" date="2019" name="Commun. Biol.">
        <title>The bagworm genome reveals a unique fibroin gene that provides high tensile strength.</title>
        <authorList>
            <person name="Kono N."/>
            <person name="Nakamura H."/>
            <person name="Ohtoshi R."/>
            <person name="Tomita M."/>
            <person name="Numata K."/>
            <person name="Arakawa K."/>
        </authorList>
    </citation>
    <scope>NUCLEOTIDE SEQUENCE [LARGE SCALE GENOMIC DNA]</scope>
</reference>
<keyword evidence="2" id="KW-1185">Reference proteome</keyword>
<organism evidence="1 2">
    <name type="scientific">Eumeta variegata</name>
    <name type="common">Bagworm moth</name>
    <name type="synonym">Eumeta japonica</name>
    <dbReference type="NCBI Taxonomy" id="151549"/>
    <lineage>
        <taxon>Eukaryota</taxon>
        <taxon>Metazoa</taxon>
        <taxon>Ecdysozoa</taxon>
        <taxon>Arthropoda</taxon>
        <taxon>Hexapoda</taxon>
        <taxon>Insecta</taxon>
        <taxon>Pterygota</taxon>
        <taxon>Neoptera</taxon>
        <taxon>Endopterygota</taxon>
        <taxon>Lepidoptera</taxon>
        <taxon>Glossata</taxon>
        <taxon>Ditrysia</taxon>
        <taxon>Tineoidea</taxon>
        <taxon>Psychidae</taxon>
        <taxon>Oiketicinae</taxon>
        <taxon>Eumeta</taxon>
    </lineage>
</organism>
<gene>
    <name evidence="1" type="ORF">EVAR_76333_1</name>
</gene>
<evidence type="ECO:0000313" key="2">
    <source>
        <dbReference type="Proteomes" id="UP000299102"/>
    </source>
</evidence>
<sequence>MWTSRNHILDIAPGGMLPKRGKEKRLSRFSIQAGFDTHQHGPEKYKCGRTIVGAEYCHLHSSEYYRLSVKSLMYKEQTRRPYIQPRGIPPFTDFGCEHVPSIATLLFRPVRKLPIFSRDEATRS</sequence>
<name>A0A4C1T7T2_EUMVA</name>
<dbReference type="AlphaFoldDB" id="A0A4C1T7T2"/>